<evidence type="ECO:0000256" key="3">
    <source>
        <dbReference type="ARBA" id="ARBA00009850"/>
    </source>
</evidence>
<dbReference type="NCBIfam" id="TIGR02962">
    <property type="entry name" value="hdxy_isourate"/>
    <property type="match status" value="1"/>
</dbReference>
<gene>
    <name evidence="10" type="primary">Necator_chrIV.g17121</name>
    <name evidence="10" type="ORF">RB195_003823</name>
</gene>
<evidence type="ECO:0000256" key="8">
    <source>
        <dbReference type="SAM" id="Phobius"/>
    </source>
</evidence>
<evidence type="ECO:0000313" key="10">
    <source>
        <dbReference type="EMBL" id="KAK6752641.1"/>
    </source>
</evidence>
<sequence length="290" mass="32469">MSERLCGCHAVTGAGVVTSLQLILLVLTLSSTGMVLARYRVWESYEPRGALNATEIAAAEKEGKTLKTAPGRWSKAILELVMAWYVGFGTYWMFSILILALSFKYYRPVFVIPNFTALVFGCFMNLLAFGTMLGRILDSSKNYQTNDYEEAIMCVIMEEMYSLFVFLFFIPSVEMETPTASISSHVLDIALGRPAEGVNIHAYVEENGAWKLVGSTTTTSNGRVPWVTPNVPLIVTNYKLTFMTGDYYKKMNMTTFYPSVEVIFHIANATQHYHVPLTLSPYGYSTYRGS</sequence>
<evidence type="ECO:0000256" key="6">
    <source>
        <dbReference type="ARBA" id="ARBA00022631"/>
    </source>
</evidence>
<keyword evidence="6" id="KW-0659">Purine metabolism</keyword>
<dbReference type="Pfam" id="PF00576">
    <property type="entry name" value="Transthyretin"/>
    <property type="match status" value="1"/>
</dbReference>
<dbReference type="InterPro" id="IPR014306">
    <property type="entry name" value="Hydroxyisourate_hydrolase"/>
</dbReference>
<protein>
    <recommendedName>
        <fullName evidence="5">hydroxyisourate hydrolase</fullName>
        <ecNumber evidence="5">3.5.2.17</ecNumber>
    </recommendedName>
</protein>
<evidence type="ECO:0000256" key="2">
    <source>
        <dbReference type="ARBA" id="ARBA00002704"/>
    </source>
</evidence>
<comment type="subunit">
    <text evidence="4">Homotetramer.</text>
</comment>
<dbReference type="PANTHER" id="PTHR10395">
    <property type="entry name" value="URICASE AND TRANSTHYRETIN-RELATED"/>
    <property type="match status" value="1"/>
</dbReference>
<dbReference type="EMBL" id="JAVFWL010000004">
    <property type="protein sequence ID" value="KAK6752641.1"/>
    <property type="molecule type" value="Genomic_DNA"/>
</dbReference>
<dbReference type="PRINTS" id="PR00189">
    <property type="entry name" value="TRNSTHYRETIN"/>
</dbReference>
<evidence type="ECO:0000256" key="5">
    <source>
        <dbReference type="ARBA" id="ARBA00012609"/>
    </source>
</evidence>
<dbReference type="Gene3D" id="2.60.40.180">
    <property type="entry name" value="Transthyretin/hydroxyisourate hydrolase domain"/>
    <property type="match status" value="1"/>
</dbReference>
<proteinExistence type="inferred from homology"/>
<comment type="similarity">
    <text evidence="3">Belongs to the transthyretin family. 5-hydroxyisourate hydrolase subfamily.</text>
</comment>
<reference evidence="10 11" key="1">
    <citation type="submission" date="2023-08" db="EMBL/GenBank/DDBJ databases">
        <title>A Necator americanus chromosomal reference genome.</title>
        <authorList>
            <person name="Ilik V."/>
            <person name="Petrzelkova K.J."/>
            <person name="Pardy F."/>
            <person name="Fuh T."/>
            <person name="Niatou-Singa F.S."/>
            <person name="Gouil Q."/>
            <person name="Baker L."/>
            <person name="Ritchie M.E."/>
            <person name="Jex A.R."/>
            <person name="Gazzola D."/>
            <person name="Li H."/>
            <person name="Toshio Fujiwara R."/>
            <person name="Zhan B."/>
            <person name="Aroian R.V."/>
            <person name="Pafco B."/>
            <person name="Schwarz E.M."/>
        </authorList>
    </citation>
    <scope>NUCLEOTIDE SEQUENCE [LARGE SCALE GENOMIC DNA]</scope>
    <source>
        <strain evidence="10 11">Aroian</strain>
        <tissue evidence="10">Whole animal</tissue>
    </source>
</reference>
<comment type="function">
    <text evidence="2">Catalyzes the hydrolysis of 5-hydroxyisourate (HIU) to 2-oxo-4-hydroxy-4-carboxy-5-ureidoimidazoline (OHCU).</text>
</comment>
<name>A0ABR1DRV4_NECAM</name>
<feature type="transmembrane region" description="Helical" evidence="8">
    <location>
        <begin position="82"/>
        <end position="103"/>
    </location>
</feature>
<keyword evidence="8" id="KW-0812">Transmembrane</keyword>
<keyword evidence="11" id="KW-1185">Reference proteome</keyword>
<comment type="catalytic activity">
    <reaction evidence="1">
        <text>5-hydroxyisourate + H2O = 5-hydroxy-2-oxo-4-ureido-2,5-dihydro-1H-imidazole-5-carboxylate + H(+)</text>
        <dbReference type="Rhea" id="RHEA:23736"/>
        <dbReference type="ChEBI" id="CHEBI:15377"/>
        <dbReference type="ChEBI" id="CHEBI:15378"/>
        <dbReference type="ChEBI" id="CHEBI:18072"/>
        <dbReference type="ChEBI" id="CHEBI:58639"/>
        <dbReference type="EC" id="3.5.2.17"/>
    </reaction>
</comment>
<dbReference type="SUPFAM" id="SSF49472">
    <property type="entry name" value="Transthyretin (synonym: prealbumin)"/>
    <property type="match status" value="1"/>
</dbReference>
<dbReference type="InterPro" id="IPR036817">
    <property type="entry name" value="Transthyretin/HIU_hydrolase_sf"/>
</dbReference>
<evidence type="ECO:0000259" key="9">
    <source>
        <dbReference type="SMART" id="SM00095"/>
    </source>
</evidence>
<dbReference type="Proteomes" id="UP001303046">
    <property type="component" value="Unassembled WGS sequence"/>
</dbReference>
<accession>A0ABR1DRV4</accession>
<keyword evidence="8" id="KW-0472">Membrane</keyword>
<dbReference type="CDD" id="cd05822">
    <property type="entry name" value="TLP_HIUase"/>
    <property type="match status" value="1"/>
</dbReference>
<comment type="caution">
    <text evidence="10">The sequence shown here is derived from an EMBL/GenBank/DDBJ whole genome shotgun (WGS) entry which is preliminary data.</text>
</comment>
<organism evidence="10 11">
    <name type="scientific">Necator americanus</name>
    <name type="common">Human hookworm</name>
    <dbReference type="NCBI Taxonomy" id="51031"/>
    <lineage>
        <taxon>Eukaryota</taxon>
        <taxon>Metazoa</taxon>
        <taxon>Ecdysozoa</taxon>
        <taxon>Nematoda</taxon>
        <taxon>Chromadorea</taxon>
        <taxon>Rhabditida</taxon>
        <taxon>Rhabditina</taxon>
        <taxon>Rhabditomorpha</taxon>
        <taxon>Strongyloidea</taxon>
        <taxon>Ancylostomatidae</taxon>
        <taxon>Bunostominae</taxon>
        <taxon>Necator</taxon>
    </lineage>
</organism>
<evidence type="ECO:0000256" key="4">
    <source>
        <dbReference type="ARBA" id="ARBA00011881"/>
    </source>
</evidence>
<dbReference type="PROSITE" id="PS00768">
    <property type="entry name" value="TRANSTHYRETIN_1"/>
    <property type="match status" value="1"/>
</dbReference>
<dbReference type="SMART" id="SM00095">
    <property type="entry name" value="TR_THY"/>
    <property type="match status" value="1"/>
</dbReference>
<dbReference type="EC" id="3.5.2.17" evidence="5"/>
<dbReference type="InterPro" id="IPR023418">
    <property type="entry name" value="Thyroxine_BS"/>
</dbReference>
<evidence type="ECO:0000313" key="11">
    <source>
        <dbReference type="Proteomes" id="UP001303046"/>
    </source>
</evidence>
<dbReference type="InterPro" id="IPR023419">
    <property type="entry name" value="Transthyretin_CS"/>
</dbReference>
<dbReference type="PROSITE" id="PS00769">
    <property type="entry name" value="TRANSTHYRETIN_2"/>
    <property type="match status" value="1"/>
</dbReference>
<keyword evidence="8" id="KW-1133">Transmembrane helix</keyword>
<dbReference type="PANTHER" id="PTHR10395:SF7">
    <property type="entry name" value="5-HYDROXYISOURATE HYDROLASE"/>
    <property type="match status" value="1"/>
</dbReference>
<feature type="domain" description="Transthyretin/hydroxyisourate hydrolase" evidence="9">
    <location>
        <begin position="177"/>
        <end position="289"/>
    </location>
</feature>
<evidence type="ECO:0000256" key="7">
    <source>
        <dbReference type="ARBA" id="ARBA00022801"/>
    </source>
</evidence>
<dbReference type="InterPro" id="IPR000895">
    <property type="entry name" value="Transthyretin/HIU_hydrolase"/>
</dbReference>
<dbReference type="InterPro" id="IPR023416">
    <property type="entry name" value="Transthyretin/HIU_hydrolase_d"/>
</dbReference>
<keyword evidence="7" id="KW-0378">Hydrolase</keyword>
<evidence type="ECO:0000256" key="1">
    <source>
        <dbReference type="ARBA" id="ARBA00001043"/>
    </source>
</evidence>
<feature type="transmembrane region" description="Helical" evidence="8">
    <location>
        <begin position="109"/>
        <end position="130"/>
    </location>
</feature>